<evidence type="ECO:0000313" key="3">
    <source>
        <dbReference type="Proteomes" id="UP000002209"/>
    </source>
</evidence>
<evidence type="ECO:0000256" key="1">
    <source>
        <dbReference type="SAM" id="Phobius"/>
    </source>
</evidence>
<feature type="transmembrane region" description="Helical" evidence="1">
    <location>
        <begin position="249"/>
        <end position="268"/>
    </location>
</feature>
<accession>C1A7C8</accession>
<sequence length="414" mass="43299">MAGGKSLMRTATLVLEHAQLHVIPDRGAAQTLAWEPQHPEWVSDAVVSLLQDSGGVPTSLVLVVGLAFLEAAQPALPPVASDVQHRMLLADHERFFVTDGPLAVVVDGAWAFACEATTMRDWWESFNAIATVRAVMALPTAIRLCGLTGTWAVPCGPGESGLVTVSSRGITDVRRSRTTNSARADHIASAGADAAASTASGATTGAAMPLDVPTCGRLLGTRDGVSLTDQLLDATLKARLVSQGRARHWRAAALVATGVLLFAWALSVRQARTIAALRVEHARLEALSSAPRAAQLRMVAAQQEQIILDAATGDADALASPLGALARIGAIVPADAFVQRLEWNGERWRIDGSAVDAARLVPLLDADSAIVDVQSLAPSTRFMDGGRPRNSFSIGFRFSGTPSAPMGAGSGHTP</sequence>
<reference evidence="3" key="1">
    <citation type="submission" date="2006-03" db="EMBL/GenBank/DDBJ databases">
        <title>Complete genome sequence of Gemmatimonas aurantiaca T-27 that represents a novel phylum Gemmatimonadetes.</title>
        <authorList>
            <person name="Takasaki K."/>
            <person name="Ichikawa N."/>
            <person name="Miura H."/>
            <person name="Matsushita S."/>
            <person name="Watanabe Y."/>
            <person name="Oguchi A."/>
            <person name="Ankai A."/>
            <person name="Yashiro I."/>
            <person name="Takahashi M."/>
            <person name="Terui Y."/>
            <person name="Fukui S."/>
            <person name="Yokoyama H."/>
            <person name="Tanikawa S."/>
            <person name="Hanada S."/>
            <person name="Kamagata Y."/>
            <person name="Fujita N."/>
        </authorList>
    </citation>
    <scope>NUCLEOTIDE SEQUENCE [LARGE SCALE GENOMIC DNA]</scope>
    <source>
        <strain evidence="3">T-27 / DSM 14586 / JCM 11422 / NBRC 100505</strain>
    </source>
</reference>
<dbReference type="EMBL" id="AP009153">
    <property type="protein sequence ID" value="BAH38138.1"/>
    <property type="molecule type" value="Genomic_DNA"/>
</dbReference>
<keyword evidence="3" id="KW-1185">Reference proteome</keyword>
<organism evidence="2 3">
    <name type="scientific">Gemmatimonas aurantiaca (strain DSM 14586 / JCM 11422 / NBRC 100505 / T-27)</name>
    <dbReference type="NCBI Taxonomy" id="379066"/>
    <lineage>
        <taxon>Bacteria</taxon>
        <taxon>Pseudomonadati</taxon>
        <taxon>Gemmatimonadota</taxon>
        <taxon>Gemmatimonadia</taxon>
        <taxon>Gemmatimonadales</taxon>
        <taxon>Gemmatimonadaceae</taxon>
        <taxon>Gemmatimonas</taxon>
    </lineage>
</organism>
<name>C1A7C8_GEMAT</name>
<dbReference type="STRING" id="379066.GAU_1096"/>
<dbReference type="KEGG" id="gau:GAU_1096"/>
<keyword evidence="1" id="KW-1133">Transmembrane helix</keyword>
<gene>
    <name evidence="2" type="ordered locus">GAU_1096</name>
</gene>
<dbReference type="HOGENOM" id="CLU_663518_0_0_0"/>
<dbReference type="eggNOG" id="ENOG503429T">
    <property type="taxonomic scope" value="Bacteria"/>
</dbReference>
<dbReference type="AlphaFoldDB" id="C1A7C8"/>
<evidence type="ECO:0000313" key="2">
    <source>
        <dbReference type="EMBL" id="BAH38138.1"/>
    </source>
</evidence>
<evidence type="ECO:0008006" key="4">
    <source>
        <dbReference type="Google" id="ProtNLM"/>
    </source>
</evidence>
<dbReference type="Proteomes" id="UP000002209">
    <property type="component" value="Chromosome"/>
</dbReference>
<keyword evidence="1" id="KW-0812">Transmembrane</keyword>
<keyword evidence="1" id="KW-0472">Membrane</keyword>
<proteinExistence type="predicted"/>
<protein>
    <recommendedName>
        <fullName evidence="4">PilN domain-containing protein</fullName>
    </recommendedName>
</protein>